<dbReference type="FunFam" id="1.10.10.10:FF:000001">
    <property type="entry name" value="LysR family transcriptional regulator"/>
    <property type="match status" value="1"/>
</dbReference>
<dbReference type="PATRIC" id="fig|1441095.3.peg.1392"/>
<dbReference type="GO" id="GO:0000976">
    <property type="term" value="F:transcription cis-regulatory region binding"/>
    <property type="evidence" value="ECO:0007669"/>
    <property type="project" value="TreeGrafter"/>
</dbReference>
<dbReference type="PROSITE" id="PS50931">
    <property type="entry name" value="HTH_LYSR"/>
    <property type="match status" value="1"/>
</dbReference>
<evidence type="ECO:0000313" key="7">
    <source>
        <dbReference type="Proteomes" id="UP000067625"/>
    </source>
</evidence>
<comment type="similarity">
    <text evidence="1">Belongs to the LysR transcriptional regulatory family.</text>
</comment>
<name>A0A0M3R9D5_9BACI</name>
<dbReference type="PANTHER" id="PTHR30126">
    <property type="entry name" value="HTH-TYPE TRANSCRIPTIONAL REGULATOR"/>
    <property type="match status" value="1"/>
</dbReference>
<dbReference type="SUPFAM" id="SSF53850">
    <property type="entry name" value="Periplasmic binding protein-like II"/>
    <property type="match status" value="1"/>
</dbReference>
<dbReference type="AlphaFoldDB" id="A0A0M3R9D5"/>
<dbReference type="InterPro" id="IPR036390">
    <property type="entry name" value="WH_DNA-bd_sf"/>
</dbReference>
<reference evidence="6 7" key="2">
    <citation type="journal article" date="2016" name="Int. J. Syst. Evol. Microbiol.">
        <title>Bacillus gobiensis sp. nov., isolated from a soil sample.</title>
        <authorList>
            <person name="Liu B."/>
            <person name="Liu G.H."/>
            <person name="Cetin S."/>
            <person name="Schumann P."/>
            <person name="Pan Z.Z."/>
            <person name="Chen Q.Q."/>
        </authorList>
    </citation>
    <scope>NUCLEOTIDE SEQUENCE [LARGE SCALE GENOMIC DNA]</scope>
    <source>
        <strain evidence="6 7">FJAT-4402</strain>
    </source>
</reference>
<accession>A0A0M3R9D5</accession>
<dbReference type="EMBL" id="CP012600">
    <property type="protein sequence ID" value="ALC81252.1"/>
    <property type="molecule type" value="Genomic_DNA"/>
</dbReference>
<evidence type="ECO:0000259" key="5">
    <source>
        <dbReference type="PROSITE" id="PS50931"/>
    </source>
</evidence>
<gene>
    <name evidence="6" type="ORF">AM592_06330</name>
</gene>
<keyword evidence="3" id="KW-0238">DNA-binding</keyword>
<evidence type="ECO:0000313" key="6">
    <source>
        <dbReference type="EMBL" id="ALC81252.1"/>
    </source>
</evidence>
<dbReference type="Pfam" id="PF03466">
    <property type="entry name" value="LysR_substrate"/>
    <property type="match status" value="1"/>
</dbReference>
<evidence type="ECO:0000256" key="4">
    <source>
        <dbReference type="ARBA" id="ARBA00023163"/>
    </source>
</evidence>
<dbReference type="PANTHER" id="PTHR30126:SF40">
    <property type="entry name" value="HTH-TYPE TRANSCRIPTIONAL REGULATOR GLTR"/>
    <property type="match status" value="1"/>
</dbReference>
<dbReference type="Pfam" id="PF00126">
    <property type="entry name" value="HTH_1"/>
    <property type="match status" value="1"/>
</dbReference>
<evidence type="ECO:0000256" key="2">
    <source>
        <dbReference type="ARBA" id="ARBA00023015"/>
    </source>
</evidence>
<dbReference type="CDD" id="cd08442">
    <property type="entry name" value="PBP2_YofA_SoxR_like"/>
    <property type="match status" value="1"/>
</dbReference>
<evidence type="ECO:0000256" key="1">
    <source>
        <dbReference type="ARBA" id="ARBA00009437"/>
    </source>
</evidence>
<protein>
    <submittedName>
        <fullName evidence="6">LysR family transcriptional regulator</fullName>
    </submittedName>
</protein>
<dbReference type="PRINTS" id="PR00039">
    <property type="entry name" value="HTHLYSR"/>
</dbReference>
<dbReference type="Proteomes" id="UP000067625">
    <property type="component" value="Chromosome"/>
</dbReference>
<dbReference type="OrthoDB" id="8479357at2"/>
<dbReference type="GO" id="GO:0003700">
    <property type="term" value="F:DNA-binding transcription factor activity"/>
    <property type="evidence" value="ECO:0007669"/>
    <property type="project" value="InterPro"/>
</dbReference>
<proteinExistence type="inferred from homology"/>
<dbReference type="InterPro" id="IPR000847">
    <property type="entry name" value="LysR_HTH_N"/>
</dbReference>
<dbReference type="Gene3D" id="3.40.190.290">
    <property type="match status" value="1"/>
</dbReference>
<evidence type="ECO:0000256" key="3">
    <source>
        <dbReference type="ARBA" id="ARBA00023125"/>
    </source>
</evidence>
<keyword evidence="4" id="KW-0804">Transcription</keyword>
<keyword evidence="2" id="KW-0805">Transcription regulation</keyword>
<sequence>MDIKDLIVFLEVAEEGNLSRAARKLNYVQSNVTMKIKQLEEELGTPLFYRNGKGVDVNTNGEILLPYAKQILQLVNEAVRSVQSNAERPMGTMKIGSTESTAAVRLPTILAQYCFAYPEVEVILETHTTDELIRLVVERKLEGAFVAGEAHHPDINSFLFHEEELTLISKDPLTSIHEVNGKNLLVFSHGCSYRKRLEAWLQEEKVVPNRILEFGTIEAIIGCVKAGIGTAVMMKEIIKENSSLAFTPLPETYSNIPTNFITRKDVLLSAALRKFLEFVKK</sequence>
<organism evidence="6 7">
    <name type="scientific">Bacillus gobiensis</name>
    <dbReference type="NCBI Taxonomy" id="1441095"/>
    <lineage>
        <taxon>Bacteria</taxon>
        <taxon>Bacillati</taxon>
        <taxon>Bacillota</taxon>
        <taxon>Bacilli</taxon>
        <taxon>Bacillales</taxon>
        <taxon>Bacillaceae</taxon>
        <taxon>Bacillus</taxon>
    </lineage>
</organism>
<dbReference type="Gene3D" id="1.10.10.10">
    <property type="entry name" value="Winged helix-like DNA-binding domain superfamily/Winged helix DNA-binding domain"/>
    <property type="match status" value="1"/>
</dbReference>
<feature type="domain" description="HTH lysR-type" evidence="5">
    <location>
        <begin position="1"/>
        <end position="58"/>
    </location>
</feature>
<dbReference type="RefSeq" id="WP_053603005.1">
    <property type="nucleotide sequence ID" value="NZ_CP012600.1"/>
</dbReference>
<dbReference type="InterPro" id="IPR005119">
    <property type="entry name" value="LysR_subst-bd"/>
</dbReference>
<dbReference type="STRING" id="1441095.AM592_06330"/>
<keyword evidence="7" id="KW-1185">Reference proteome</keyword>
<reference evidence="7" key="1">
    <citation type="submission" date="2015-08" db="EMBL/GenBank/DDBJ databases">
        <title>Genome sequencing project for genomic taxonomy and phylogenomics of Bacillus-like bacteria.</title>
        <authorList>
            <person name="Liu B."/>
            <person name="Wang J."/>
            <person name="Zhu Y."/>
            <person name="Liu G."/>
            <person name="Chen Q."/>
            <person name="Chen Z."/>
            <person name="Lan J."/>
            <person name="Che J."/>
            <person name="Ge C."/>
            <person name="Shi H."/>
            <person name="Pan Z."/>
            <person name="Liu X."/>
        </authorList>
    </citation>
    <scope>NUCLEOTIDE SEQUENCE [LARGE SCALE GENOMIC DNA]</scope>
    <source>
        <strain evidence="7">FJAT-4402</strain>
    </source>
</reference>
<dbReference type="InterPro" id="IPR036388">
    <property type="entry name" value="WH-like_DNA-bd_sf"/>
</dbReference>
<dbReference type="SUPFAM" id="SSF46785">
    <property type="entry name" value="Winged helix' DNA-binding domain"/>
    <property type="match status" value="1"/>
</dbReference>